<dbReference type="EMBL" id="UOGI01000004">
    <property type="protein sequence ID" value="VAX27582.1"/>
    <property type="molecule type" value="Genomic_DNA"/>
</dbReference>
<proteinExistence type="predicted"/>
<name>A0A3B1CH82_9ZZZZ</name>
<sequence length="150" mass="17883">MKQVTERIDPERFFRYYIVKVCEEASIDTREKFLQIEYLSKMLTGFVDPEKYFDDSGDLVRVIDVLKEEAEKTQISITAYKKAADKILFYQSFCPEAFKRRLLSLSFYSGSAKMFYRIVGNYRIPVCGLISMEYSLWSFILRSTHQRYFF</sequence>
<reference evidence="1" key="1">
    <citation type="submission" date="2018-06" db="EMBL/GenBank/DDBJ databases">
        <authorList>
            <person name="Zhirakovskaya E."/>
        </authorList>
    </citation>
    <scope>NUCLEOTIDE SEQUENCE</scope>
</reference>
<organism evidence="1">
    <name type="scientific">hydrothermal vent metagenome</name>
    <dbReference type="NCBI Taxonomy" id="652676"/>
    <lineage>
        <taxon>unclassified sequences</taxon>
        <taxon>metagenomes</taxon>
        <taxon>ecological metagenomes</taxon>
    </lineage>
</organism>
<evidence type="ECO:0000313" key="1">
    <source>
        <dbReference type="EMBL" id="VAX27582.1"/>
    </source>
</evidence>
<accession>A0A3B1CH82</accession>
<dbReference type="AlphaFoldDB" id="A0A3B1CH82"/>
<protein>
    <submittedName>
        <fullName evidence="1">Uncharacterized protein</fullName>
    </submittedName>
</protein>
<gene>
    <name evidence="1" type="ORF">MNBD_NITROSPIRAE03-1692</name>
</gene>